<feature type="non-terminal residue" evidence="3">
    <location>
        <position position="598"/>
    </location>
</feature>
<protein>
    <recommendedName>
        <fullName evidence="4">DUF1549 domain-containing protein</fullName>
    </recommendedName>
</protein>
<dbReference type="EMBL" id="UINC01039555">
    <property type="protein sequence ID" value="SVB38209.1"/>
    <property type="molecule type" value="Genomic_DNA"/>
</dbReference>
<feature type="domain" description="DUF1553" evidence="2">
    <location>
        <begin position="517"/>
        <end position="598"/>
    </location>
</feature>
<dbReference type="Pfam" id="PF07583">
    <property type="entry name" value="PSCyt2"/>
    <property type="match status" value="1"/>
</dbReference>
<dbReference type="PANTHER" id="PTHR35889:SF3">
    <property type="entry name" value="F-BOX DOMAIN-CONTAINING PROTEIN"/>
    <property type="match status" value="1"/>
</dbReference>
<feature type="domain" description="DUF1549" evidence="1">
    <location>
        <begin position="50"/>
        <end position="253"/>
    </location>
</feature>
<evidence type="ECO:0000313" key="3">
    <source>
        <dbReference type="EMBL" id="SVB38209.1"/>
    </source>
</evidence>
<evidence type="ECO:0000259" key="2">
    <source>
        <dbReference type="Pfam" id="PF07587"/>
    </source>
</evidence>
<sequence>MHSDLTRIALTLTCAFAAVGAEESDHWAFQPVTRPSVPAVSGAAWPSGALDHFVLAKLRENGMQPARRAGRRTLIRRVTLDLTGLPPTPGEVDAFVAADSPGAYRRLVERVLASPRFGERWGRHWLDVARYADTKGYLAGNQARLFTHSYTYRDYVIDAFNADLPYDRFIIEQVAADKLELGDDKQPLAAMGFLTLGRRFLNNPHDIIDDRIDVVTRGMMGLTVSCARCHDHKYDPIPIADYYSLYGVFASSHEPGDKPFISDAIDPIERVAFDEERKRREDKLNNYKREQYARVREQVKEQTGDYVWAAHRAAKLPAGKVDELARKAKLDPELTRRWMRHLAKRSESGDPVFAAWFALTKLDAEPFGEQAKAVLGGEPLANAHPAVRAALAEAGSLEAAAKSLGQLLYKAKSGQPKLREAVHSDDSPAKLSDGDVNRVMDVEGRQGIRSRKRKFDELEGEHPGAPNRAMVLLDNASPHNPRIFRRGNPGMKGDAVPRRFIAALSHGERKPFVEGSGRLEMAEAIADPGNPLTARVMVNRVWQRLFGSGLVITPSDFGVRAEPPSHPKMLDFLAADFVDNGWSVKALIRGIVISSTYQ</sequence>
<dbReference type="PANTHER" id="PTHR35889">
    <property type="entry name" value="CYCLOINULO-OLIGOSACCHARIDE FRUCTANOTRANSFERASE-RELATED"/>
    <property type="match status" value="1"/>
</dbReference>
<reference evidence="3" key="1">
    <citation type="submission" date="2018-05" db="EMBL/GenBank/DDBJ databases">
        <authorList>
            <person name="Lanie J.A."/>
            <person name="Ng W.-L."/>
            <person name="Kazmierczak K.M."/>
            <person name="Andrzejewski T.M."/>
            <person name="Davidsen T.M."/>
            <person name="Wayne K.J."/>
            <person name="Tettelin H."/>
            <person name="Glass J.I."/>
            <person name="Rusch D."/>
            <person name="Podicherti R."/>
            <person name="Tsui H.-C.T."/>
            <person name="Winkler M.E."/>
        </authorList>
    </citation>
    <scope>NUCLEOTIDE SEQUENCE</scope>
</reference>
<name>A0A382DJ59_9ZZZZ</name>
<evidence type="ECO:0000259" key="1">
    <source>
        <dbReference type="Pfam" id="PF07583"/>
    </source>
</evidence>
<proteinExistence type="predicted"/>
<dbReference type="AlphaFoldDB" id="A0A382DJ59"/>
<dbReference type="InterPro" id="IPR011444">
    <property type="entry name" value="DUF1549"/>
</dbReference>
<organism evidence="3">
    <name type="scientific">marine metagenome</name>
    <dbReference type="NCBI Taxonomy" id="408172"/>
    <lineage>
        <taxon>unclassified sequences</taxon>
        <taxon>metagenomes</taxon>
        <taxon>ecological metagenomes</taxon>
    </lineage>
</organism>
<accession>A0A382DJ59</accession>
<dbReference type="Pfam" id="PF07587">
    <property type="entry name" value="PSD1"/>
    <property type="match status" value="1"/>
</dbReference>
<gene>
    <name evidence="3" type="ORF">METZ01_LOCUS191063</name>
</gene>
<dbReference type="InterPro" id="IPR022655">
    <property type="entry name" value="DUF1553"/>
</dbReference>
<evidence type="ECO:0008006" key="4">
    <source>
        <dbReference type="Google" id="ProtNLM"/>
    </source>
</evidence>